<proteinExistence type="predicted"/>
<keyword evidence="1" id="KW-0732">Signal</keyword>
<protein>
    <submittedName>
        <fullName evidence="3">ABC transporter substrate-binding protein</fullName>
    </submittedName>
</protein>
<dbReference type="Pfam" id="PF00497">
    <property type="entry name" value="SBP_bac_3"/>
    <property type="match status" value="1"/>
</dbReference>
<keyword evidence="4" id="KW-1185">Reference proteome</keyword>
<dbReference type="Gene3D" id="3.40.190.10">
    <property type="entry name" value="Periplasmic binding protein-like II"/>
    <property type="match status" value="2"/>
</dbReference>
<sequence>MKKIVVLGLALIMVVSCLGGCGKSNKKAVSEDTLIVGFDSNFPPYGYKDDKGEYVGFDLDLAAEVAKRRGWELKLQPIDWNSKDMELNSGTINCIWNGFTLSDENKDKYTWSKPYVNNSQVFVVKADSGIKEFKDLAGKAVAVQTASSALEALESDDNKELTASFRELVKVGDYNNAFMNLESGTVDAIAVDIGVAKYQVENRDNKYVILDKVLSPELYAIGFKLGNTELKDKVEDTLLEMVKDGTFDEIAKKWDLTESVILGK</sequence>
<dbReference type="PANTHER" id="PTHR35936:SF34">
    <property type="entry name" value="ABC TRANSPORTER EXTRACELLULAR-BINDING PROTEIN YCKB-RELATED"/>
    <property type="match status" value="1"/>
</dbReference>
<evidence type="ECO:0000259" key="2">
    <source>
        <dbReference type="SMART" id="SM00062"/>
    </source>
</evidence>
<dbReference type="AlphaFoldDB" id="A0A371AS50"/>
<name>A0A371AS50_9FIRM</name>
<dbReference type="RefSeq" id="WP_115482720.1">
    <property type="nucleotide sequence ID" value="NZ_QRCT01000049.1"/>
</dbReference>
<dbReference type="OrthoDB" id="9775197at2"/>
<dbReference type="Proteomes" id="UP000255036">
    <property type="component" value="Unassembled WGS sequence"/>
</dbReference>
<gene>
    <name evidence="3" type="ORF">DWV06_13510</name>
</gene>
<reference evidence="3 4" key="1">
    <citation type="submission" date="2018-07" db="EMBL/GenBank/DDBJ databases">
        <title>Anaerosacharophilus polymeroproducens gen. nov. sp. nov., an anaerobic bacterium isolated from salt field.</title>
        <authorList>
            <person name="Kim W."/>
            <person name="Yang S.-H."/>
            <person name="Oh J."/>
            <person name="Lee J.-H."/>
            <person name="Kwon K.K."/>
        </authorList>
    </citation>
    <scope>NUCLEOTIDE SEQUENCE [LARGE SCALE GENOMIC DNA]</scope>
    <source>
        <strain evidence="3 4">MCWD5</strain>
    </source>
</reference>
<organism evidence="3 4">
    <name type="scientific">Anaerosacchariphilus polymeriproducens</name>
    <dbReference type="NCBI Taxonomy" id="1812858"/>
    <lineage>
        <taxon>Bacteria</taxon>
        <taxon>Bacillati</taxon>
        <taxon>Bacillota</taxon>
        <taxon>Clostridia</taxon>
        <taxon>Lachnospirales</taxon>
        <taxon>Lachnospiraceae</taxon>
        <taxon>Anaerosacchariphilus</taxon>
    </lineage>
</organism>
<dbReference type="SMART" id="SM00062">
    <property type="entry name" value="PBPb"/>
    <property type="match status" value="1"/>
</dbReference>
<evidence type="ECO:0000313" key="3">
    <source>
        <dbReference type="EMBL" id="RDU22310.1"/>
    </source>
</evidence>
<dbReference type="EMBL" id="QRCT01000049">
    <property type="protein sequence ID" value="RDU22310.1"/>
    <property type="molecule type" value="Genomic_DNA"/>
</dbReference>
<comment type="caution">
    <text evidence="3">The sequence shown here is derived from an EMBL/GenBank/DDBJ whole genome shotgun (WGS) entry which is preliminary data.</text>
</comment>
<evidence type="ECO:0000313" key="4">
    <source>
        <dbReference type="Proteomes" id="UP000255036"/>
    </source>
</evidence>
<dbReference type="PROSITE" id="PS51257">
    <property type="entry name" value="PROKAR_LIPOPROTEIN"/>
    <property type="match status" value="1"/>
</dbReference>
<dbReference type="PANTHER" id="PTHR35936">
    <property type="entry name" value="MEMBRANE-BOUND LYTIC MUREIN TRANSGLYCOSYLASE F"/>
    <property type="match status" value="1"/>
</dbReference>
<dbReference type="InterPro" id="IPR001638">
    <property type="entry name" value="Solute-binding_3/MltF_N"/>
</dbReference>
<feature type="domain" description="Solute-binding protein family 3/N-terminal" evidence="2">
    <location>
        <begin position="33"/>
        <end position="258"/>
    </location>
</feature>
<accession>A0A371AS50</accession>
<dbReference type="SUPFAM" id="SSF53850">
    <property type="entry name" value="Periplasmic binding protein-like II"/>
    <property type="match status" value="1"/>
</dbReference>
<evidence type="ECO:0000256" key="1">
    <source>
        <dbReference type="ARBA" id="ARBA00022729"/>
    </source>
</evidence>
<dbReference type="CDD" id="cd00996">
    <property type="entry name" value="PBP2_AatB_like"/>
    <property type="match status" value="1"/>
</dbReference>